<keyword evidence="2" id="KW-0479">Metal-binding</keyword>
<feature type="compositionally biased region" description="Polar residues" evidence="5">
    <location>
        <begin position="902"/>
        <end position="915"/>
    </location>
</feature>
<dbReference type="PANTHER" id="PTHR31001">
    <property type="entry name" value="UNCHARACTERIZED TRANSCRIPTIONAL REGULATORY PROTEIN"/>
    <property type="match status" value="1"/>
</dbReference>
<evidence type="ECO:0000256" key="1">
    <source>
        <dbReference type="ARBA" id="ARBA00004123"/>
    </source>
</evidence>
<evidence type="ECO:0000256" key="3">
    <source>
        <dbReference type="ARBA" id="ARBA00023242"/>
    </source>
</evidence>
<feature type="region of interest" description="Disordered" evidence="5">
    <location>
        <begin position="1047"/>
        <end position="1146"/>
    </location>
</feature>
<dbReference type="OrthoDB" id="424974at2759"/>
<evidence type="ECO:0000313" key="8">
    <source>
        <dbReference type="EMBL" id="PCH36758.1"/>
    </source>
</evidence>
<keyword evidence="3" id="KW-0539">Nucleus</keyword>
<gene>
    <name evidence="8" type="ORF">WOLCODRAFT_127620</name>
</gene>
<proteinExistence type="predicted"/>
<dbReference type="CDD" id="cd12148">
    <property type="entry name" value="fungal_TF_MHR"/>
    <property type="match status" value="1"/>
</dbReference>
<dbReference type="PROSITE" id="PS50048">
    <property type="entry name" value="ZN2_CY6_FUNGAL_2"/>
    <property type="match status" value="1"/>
</dbReference>
<accession>A0A2H3JGD8</accession>
<feature type="compositionally biased region" description="Polar residues" evidence="5">
    <location>
        <begin position="863"/>
        <end position="894"/>
    </location>
</feature>
<keyword evidence="9" id="KW-1185">Reference proteome</keyword>
<feature type="compositionally biased region" description="Low complexity" evidence="5">
    <location>
        <begin position="937"/>
        <end position="950"/>
    </location>
</feature>
<dbReference type="Proteomes" id="UP000218811">
    <property type="component" value="Unassembled WGS sequence"/>
</dbReference>
<feature type="domain" description="4Fe-4S ferredoxin-type" evidence="7">
    <location>
        <begin position="38"/>
        <end position="70"/>
    </location>
</feature>
<dbReference type="PROSITE" id="PS00463">
    <property type="entry name" value="ZN2_CY6_FUNGAL_1"/>
    <property type="match status" value="1"/>
</dbReference>
<dbReference type="STRING" id="742152.A0A2H3JGD8"/>
<evidence type="ECO:0008006" key="10">
    <source>
        <dbReference type="Google" id="ProtNLM"/>
    </source>
</evidence>
<dbReference type="OMA" id="FITDGWQ"/>
<name>A0A2H3JGD8_WOLCO</name>
<evidence type="ECO:0000256" key="5">
    <source>
        <dbReference type="SAM" id="MobiDB-lite"/>
    </source>
</evidence>
<evidence type="ECO:0000259" key="6">
    <source>
        <dbReference type="PROSITE" id="PS50048"/>
    </source>
</evidence>
<feature type="compositionally biased region" description="Low complexity" evidence="5">
    <location>
        <begin position="697"/>
        <end position="719"/>
    </location>
</feature>
<organism evidence="8 9">
    <name type="scientific">Wolfiporia cocos (strain MD-104)</name>
    <name type="common">Brown rot fungus</name>
    <dbReference type="NCBI Taxonomy" id="742152"/>
    <lineage>
        <taxon>Eukaryota</taxon>
        <taxon>Fungi</taxon>
        <taxon>Dikarya</taxon>
        <taxon>Basidiomycota</taxon>
        <taxon>Agaricomycotina</taxon>
        <taxon>Agaricomycetes</taxon>
        <taxon>Polyporales</taxon>
        <taxon>Phaeolaceae</taxon>
        <taxon>Wolfiporia</taxon>
    </lineage>
</organism>
<feature type="compositionally biased region" description="Low complexity" evidence="5">
    <location>
        <begin position="188"/>
        <end position="204"/>
    </location>
</feature>
<feature type="compositionally biased region" description="Low complexity" evidence="5">
    <location>
        <begin position="1119"/>
        <end position="1139"/>
    </location>
</feature>
<feature type="compositionally biased region" description="Pro residues" evidence="5">
    <location>
        <begin position="966"/>
        <end position="979"/>
    </location>
</feature>
<dbReference type="GO" id="GO:0008270">
    <property type="term" value="F:zinc ion binding"/>
    <property type="evidence" value="ECO:0007669"/>
    <property type="project" value="InterPro"/>
</dbReference>
<evidence type="ECO:0000256" key="2">
    <source>
        <dbReference type="ARBA" id="ARBA00022723"/>
    </source>
</evidence>
<dbReference type="Gene3D" id="4.10.240.10">
    <property type="entry name" value="Zn(2)-C6 fungal-type DNA-binding domain"/>
    <property type="match status" value="1"/>
</dbReference>
<dbReference type="InterPro" id="IPR050613">
    <property type="entry name" value="Sec_Metabolite_Reg"/>
</dbReference>
<protein>
    <recommendedName>
        <fullName evidence="10">Zn(2)-C6 fungal-type domain-containing protein</fullName>
    </recommendedName>
</protein>
<feature type="region of interest" description="Disordered" evidence="5">
    <location>
        <begin position="130"/>
        <end position="150"/>
    </location>
</feature>
<dbReference type="Pfam" id="PF04082">
    <property type="entry name" value="Fungal_trans"/>
    <property type="match status" value="1"/>
</dbReference>
<feature type="compositionally biased region" description="Low complexity" evidence="5">
    <location>
        <begin position="996"/>
        <end position="1009"/>
    </location>
</feature>
<dbReference type="PROSITE" id="PS51379">
    <property type="entry name" value="4FE4S_FER_2"/>
    <property type="match status" value="1"/>
</dbReference>
<feature type="coiled-coil region" evidence="4">
    <location>
        <begin position="78"/>
        <end position="105"/>
    </location>
</feature>
<feature type="compositionally biased region" description="Polar residues" evidence="5">
    <location>
        <begin position="923"/>
        <end position="936"/>
    </location>
</feature>
<keyword evidence="4" id="KW-0175">Coiled coil</keyword>
<evidence type="ECO:0000313" key="9">
    <source>
        <dbReference type="Proteomes" id="UP000218811"/>
    </source>
</evidence>
<dbReference type="SUPFAM" id="SSF57701">
    <property type="entry name" value="Zn2/Cys6 DNA-binding domain"/>
    <property type="match status" value="1"/>
</dbReference>
<dbReference type="CDD" id="cd00067">
    <property type="entry name" value="GAL4"/>
    <property type="match status" value="1"/>
</dbReference>
<dbReference type="EMBL" id="KB467898">
    <property type="protein sequence ID" value="PCH36758.1"/>
    <property type="molecule type" value="Genomic_DNA"/>
</dbReference>
<dbReference type="GO" id="GO:0003677">
    <property type="term" value="F:DNA binding"/>
    <property type="evidence" value="ECO:0007669"/>
    <property type="project" value="InterPro"/>
</dbReference>
<dbReference type="SMART" id="SM00906">
    <property type="entry name" value="Fungal_trans"/>
    <property type="match status" value="1"/>
</dbReference>
<feature type="region of interest" description="Disordered" evidence="5">
    <location>
        <begin position="778"/>
        <end position="1010"/>
    </location>
</feature>
<sequence>MPNQTRARADDKERTARVQEQEFKRARGAISCAECRRLKLKCDKTVPCSSCKRRGCSSICPNGALTTGQGTRFILADTDRLHRKIAEMSDRIRQLEDALALLQSSVSREAHPLLARDFLTIKSGLELHVASSRNGENGGTGDGGDDGAEEDSQYIDAFGTLAVRDDGAATFYGRSAGSEPLTIPQDESPALSLAAPSGSASSLPPTLSRLTTTFPSAPTLDLSVLLAHFLPPWPRAAALCDLYLEQAPWFFGAVTKRQLAEEVIPLFYPEAAPSSSGALSSSASAFALPSTGADGKSAGGSSHDLALLFVVFCFGALTDSTLPPAPHNGEAAQYYELARAALNVESPLERPPAVATVQTLSLMAIYQGLVADENSIESTWSLMGLSSKLAQSIGLHRDCARWKLTPAEVQKRRALFWELFITDCWQALATGRLPTFGLPFVDTELPADPDETLADDGAPQPSFPAWKARWGRECVSEVVQGTLTARAPKYTVILELDRKLRDVPLPRYAQGPPPPGAGLSQTMSHFMPINYLHLTLLYVHRCFFAQALTDHPSDPLRSQYAPSFLAGYRSACAFLGTVRDQFELFPVQIARFWVLWTHGFSAAVMLASIVTHCGATKTAQAALGELRLAYDLFEKAAKHGGRAVKFLPIVRRLHDKAYQAYTKGLPPVPPRDGIFAQRTDAREDELSIFSGRTRTVATKAKPAASSPGSGAGTSASSGPGSKGGSERSSESPQAVEAFPALESYGASVHPALVDQMRTFSGELDLQISAVRERYMVQQQQQQQQQQQYEGNVQYGLSGSQGQVQYDSPGSSQGQYSSPGQFDSPSSSQQQYDSPVSQQQYDSPGAQQQYANAGHGQQYADAQYVSTAQQQYPSSGQPYANTAQQGYADSAQQGYANAAQPEYANSAQQGYANSAPHQYADPVNGQQQYNGTVHYDTSQQYAPSQQQQQQYDGWHGQSTQGSMPPSGSMPPPPVPAPMHPPAVSTTMPPPPVPAHAQYSQTQYSQTQRSQLVSVAGPVDGAYTSAQHSQTQTYGAYDTQQHQQGHTYYNYTDTAPAPSSGYAVPQQPPSWHPPAAQDAHFVYDLPPPPPPPPAEHAQHNATPSHSRRPSMNMGHAPGHGMQRSQSMSRSQSISRSASMSSLRGHAQEQMQPAAVIPVLPSAPYSLQETWMSFMQHELPGFGQR</sequence>
<feature type="region of interest" description="Disordered" evidence="5">
    <location>
        <begin position="177"/>
        <end position="204"/>
    </location>
</feature>
<dbReference type="InterPro" id="IPR036864">
    <property type="entry name" value="Zn2-C6_fun-type_DNA-bd_sf"/>
</dbReference>
<feature type="compositionally biased region" description="Low complexity" evidence="5">
    <location>
        <begin position="778"/>
        <end position="787"/>
    </location>
</feature>
<reference evidence="8 9" key="1">
    <citation type="journal article" date="2012" name="Science">
        <title>The Paleozoic origin of enzymatic lignin decomposition reconstructed from 31 fungal genomes.</title>
        <authorList>
            <person name="Floudas D."/>
            <person name="Binder M."/>
            <person name="Riley R."/>
            <person name="Barry K."/>
            <person name="Blanchette R.A."/>
            <person name="Henrissat B."/>
            <person name="Martinez A.T."/>
            <person name="Otillar R."/>
            <person name="Spatafora J.W."/>
            <person name="Yadav J.S."/>
            <person name="Aerts A."/>
            <person name="Benoit I."/>
            <person name="Boyd A."/>
            <person name="Carlson A."/>
            <person name="Copeland A."/>
            <person name="Coutinho P.M."/>
            <person name="de Vries R.P."/>
            <person name="Ferreira P."/>
            <person name="Findley K."/>
            <person name="Foster B."/>
            <person name="Gaskell J."/>
            <person name="Glotzer D."/>
            <person name="Gorecki P."/>
            <person name="Heitman J."/>
            <person name="Hesse C."/>
            <person name="Hori C."/>
            <person name="Igarashi K."/>
            <person name="Jurgens J.A."/>
            <person name="Kallen N."/>
            <person name="Kersten P."/>
            <person name="Kohler A."/>
            <person name="Kuees U."/>
            <person name="Kumar T.K.A."/>
            <person name="Kuo A."/>
            <person name="LaButti K."/>
            <person name="Larrondo L.F."/>
            <person name="Lindquist E."/>
            <person name="Ling A."/>
            <person name="Lombard V."/>
            <person name="Lucas S."/>
            <person name="Lundell T."/>
            <person name="Martin R."/>
            <person name="McLaughlin D.J."/>
            <person name="Morgenstern I."/>
            <person name="Morin E."/>
            <person name="Murat C."/>
            <person name="Nagy L.G."/>
            <person name="Nolan M."/>
            <person name="Ohm R.A."/>
            <person name="Patyshakuliyeva A."/>
            <person name="Rokas A."/>
            <person name="Ruiz-Duenas F.J."/>
            <person name="Sabat G."/>
            <person name="Salamov A."/>
            <person name="Samejima M."/>
            <person name="Schmutz J."/>
            <person name="Slot J.C."/>
            <person name="St John F."/>
            <person name="Stenlid J."/>
            <person name="Sun H."/>
            <person name="Sun S."/>
            <person name="Syed K."/>
            <person name="Tsang A."/>
            <person name="Wiebenga A."/>
            <person name="Young D."/>
            <person name="Pisabarro A."/>
            <person name="Eastwood D.C."/>
            <person name="Martin F."/>
            <person name="Cullen D."/>
            <person name="Grigoriev I.V."/>
            <person name="Hibbett D.S."/>
        </authorList>
    </citation>
    <scope>NUCLEOTIDE SEQUENCE [LARGE SCALE GENOMIC DNA]</scope>
    <source>
        <strain evidence="8 9">MD-104</strain>
    </source>
</reference>
<dbReference type="InterPro" id="IPR001138">
    <property type="entry name" value="Zn2Cys6_DnaBD"/>
</dbReference>
<dbReference type="GO" id="GO:0006351">
    <property type="term" value="P:DNA-templated transcription"/>
    <property type="evidence" value="ECO:0007669"/>
    <property type="project" value="InterPro"/>
</dbReference>
<evidence type="ECO:0000259" key="7">
    <source>
        <dbReference type="PROSITE" id="PS51379"/>
    </source>
</evidence>
<dbReference type="PANTHER" id="PTHR31001:SF56">
    <property type="entry name" value="ZN(2)-C6 FUNGAL-TYPE DOMAIN-CONTAINING PROTEIN"/>
    <property type="match status" value="1"/>
</dbReference>
<comment type="subcellular location">
    <subcellularLocation>
        <location evidence="1">Nucleus</location>
    </subcellularLocation>
</comment>
<feature type="region of interest" description="Disordered" evidence="5">
    <location>
        <begin position="697"/>
        <end position="734"/>
    </location>
</feature>
<feature type="domain" description="Zn(2)-C6 fungal-type" evidence="6">
    <location>
        <begin position="31"/>
        <end position="60"/>
    </location>
</feature>
<evidence type="ECO:0000256" key="4">
    <source>
        <dbReference type="SAM" id="Coils"/>
    </source>
</evidence>
<feature type="compositionally biased region" description="Pro residues" evidence="5">
    <location>
        <begin position="1083"/>
        <end position="1092"/>
    </location>
</feature>
<feature type="compositionally biased region" description="Polar residues" evidence="5">
    <location>
        <begin position="788"/>
        <end position="803"/>
    </location>
</feature>
<dbReference type="InterPro" id="IPR017896">
    <property type="entry name" value="4Fe4S_Fe-S-bd"/>
</dbReference>
<dbReference type="GO" id="GO:0000981">
    <property type="term" value="F:DNA-binding transcription factor activity, RNA polymerase II-specific"/>
    <property type="evidence" value="ECO:0007669"/>
    <property type="project" value="InterPro"/>
</dbReference>
<dbReference type="AlphaFoldDB" id="A0A2H3JGD8"/>
<dbReference type="GO" id="GO:0005634">
    <property type="term" value="C:nucleus"/>
    <property type="evidence" value="ECO:0007669"/>
    <property type="project" value="UniProtKB-SubCell"/>
</dbReference>
<feature type="compositionally biased region" description="Low complexity" evidence="5">
    <location>
        <begin position="804"/>
        <end position="842"/>
    </location>
</feature>
<dbReference type="SMART" id="SM00066">
    <property type="entry name" value="GAL4"/>
    <property type="match status" value="1"/>
</dbReference>
<dbReference type="InterPro" id="IPR007219">
    <property type="entry name" value="XnlR_reg_dom"/>
</dbReference>